<proteinExistence type="predicted"/>
<evidence type="ECO:0000256" key="5">
    <source>
        <dbReference type="SAM" id="Phobius"/>
    </source>
</evidence>
<gene>
    <name evidence="6" type="ORF">AB5J52_00825</name>
</gene>
<evidence type="ECO:0000256" key="3">
    <source>
        <dbReference type="ARBA" id="ARBA00022989"/>
    </source>
</evidence>
<feature type="transmembrane region" description="Helical" evidence="5">
    <location>
        <begin position="44"/>
        <end position="65"/>
    </location>
</feature>
<accession>A0AB39R3G0</accession>
<evidence type="ECO:0000256" key="1">
    <source>
        <dbReference type="ARBA" id="ARBA00004141"/>
    </source>
</evidence>
<sequence length="74" mass="7894">MPLRYETSRWSMVFPIGMYGVATRELGEAAGRGWMAATGASEAWAAPAVWAVVLAGILSAPATSLQRSRQPEAK</sequence>
<evidence type="ECO:0000256" key="2">
    <source>
        <dbReference type="ARBA" id="ARBA00022692"/>
    </source>
</evidence>
<dbReference type="InterPro" id="IPR038665">
    <property type="entry name" value="Voltage-dep_anion_channel_sf"/>
</dbReference>
<keyword evidence="3 5" id="KW-1133">Transmembrane helix</keyword>
<name>A0AB39R3G0_9ACTN</name>
<evidence type="ECO:0008006" key="7">
    <source>
        <dbReference type="Google" id="ProtNLM"/>
    </source>
</evidence>
<dbReference type="Gene3D" id="1.50.10.150">
    <property type="entry name" value="Voltage-dependent anion channel"/>
    <property type="match status" value="1"/>
</dbReference>
<protein>
    <recommendedName>
        <fullName evidence="7">ABC transporter permease</fullName>
    </recommendedName>
</protein>
<reference evidence="6" key="1">
    <citation type="submission" date="2024-07" db="EMBL/GenBank/DDBJ databases">
        <authorList>
            <person name="Yu S.T."/>
        </authorList>
    </citation>
    <scope>NUCLEOTIDE SEQUENCE</scope>
    <source>
        <strain evidence="6">R39</strain>
    </source>
</reference>
<organism evidence="6">
    <name type="scientific">Streptomyces sp. R39</name>
    <dbReference type="NCBI Taxonomy" id="3238631"/>
    <lineage>
        <taxon>Bacteria</taxon>
        <taxon>Bacillati</taxon>
        <taxon>Actinomycetota</taxon>
        <taxon>Actinomycetes</taxon>
        <taxon>Kitasatosporales</taxon>
        <taxon>Streptomycetaceae</taxon>
        <taxon>Streptomyces</taxon>
    </lineage>
</organism>
<comment type="subcellular location">
    <subcellularLocation>
        <location evidence="1">Membrane</location>
        <topology evidence="1">Multi-pass membrane protein</topology>
    </subcellularLocation>
</comment>
<keyword evidence="4 5" id="KW-0472">Membrane</keyword>
<dbReference type="AlphaFoldDB" id="A0AB39R3G0"/>
<dbReference type="Pfam" id="PF03595">
    <property type="entry name" value="SLAC1"/>
    <property type="match status" value="1"/>
</dbReference>
<dbReference type="GO" id="GO:0055085">
    <property type="term" value="P:transmembrane transport"/>
    <property type="evidence" value="ECO:0007669"/>
    <property type="project" value="InterPro"/>
</dbReference>
<dbReference type="InterPro" id="IPR004695">
    <property type="entry name" value="SLAC1/Mae1/Ssu1/TehA"/>
</dbReference>
<evidence type="ECO:0000256" key="4">
    <source>
        <dbReference type="ARBA" id="ARBA00023136"/>
    </source>
</evidence>
<dbReference type="GO" id="GO:0016020">
    <property type="term" value="C:membrane"/>
    <property type="evidence" value="ECO:0007669"/>
    <property type="project" value="UniProtKB-SubCell"/>
</dbReference>
<evidence type="ECO:0000313" key="6">
    <source>
        <dbReference type="EMBL" id="XDQ49375.1"/>
    </source>
</evidence>
<dbReference type="EMBL" id="CP163441">
    <property type="protein sequence ID" value="XDQ49375.1"/>
    <property type="molecule type" value="Genomic_DNA"/>
</dbReference>
<keyword evidence="2 5" id="KW-0812">Transmembrane</keyword>
<dbReference type="RefSeq" id="WP_369228026.1">
    <property type="nucleotide sequence ID" value="NZ_CP163441.1"/>
</dbReference>